<evidence type="ECO:0000313" key="4">
    <source>
        <dbReference type="EMBL" id="GDY51906.1"/>
    </source>
</evidence>
<reference evidence="4 5" key="1">
    <citation type="journal article" date="2020" name="Int. J. Syst. Evol. Microbiol.">
        <title>Reclassification of Streptomyces castelarensis and Streptomyces sporoclivatus as later heterotypic synonyms of Streptomyces antimycoticus.</title>
        <authorList>
            <person name="Komaki H."/>
            <person name="Tamura T."/>
        </authorList>
    </citation>
    <scope>NUCLEOTIDE SEQUENCE [LARGE SCALE GENOMIC DNA]</scope>
    <source>
        <strain evidence="4 5">NBRC 13459</strain>
    </source>
</reference>
<dbReference type="AlphaFoldDB" id="A0A4D4KYH6"/>
<protein>
    <submittedName>
        <fullName evidence="4">Flavin-dependent reductase</fullName>
    </submittedName>
</protein>
<evidence type="ECO:0000256" key="2">
    <source>
        <dbReference type="SAM" id="MobiDB-lite"/>
    </source>
</evidence>
<dbReference type="Pfam" id="PF01613">
    <property type="entry name" value="Flavin_Reduct"/>
    <property type="match status" value="1"/>
</dbReference>
<comment type="caution">
    <text evidence="4">The sequence shown here is derived from an EMBL/GenBank/DDBJ whole genome shotgun (WGS) entry which is preliminary data.</text>
</comment>
<organism evidence="4 5">
    <name type="scientific">Streptomyces violaceusniger</name>
    <dbReference type="NCBI Taxonomy" id="68280"/>
    <lineage>
        <taxon>Bacteria</taxon>
        <taxon>Bacillati</taxon>
        <taxon>Actinomycetota</taxon>
        <taxon>Actinomycetes</taxon>
        <taxon>Kitasatosporales</taxon>
        <taxon>Streptomycetaceae</taxon>
        <taxon>Streptomyces</taxon>
        <taxon>Streptomyces violaceusniger group</taxon>
    </lineage>
</organism>
<dbReference type="EMBL" id="BJHW01000001">
    <property type="protein sequence ID" value="GDY51906.1"/>
    <property type="molecule type" value="Genomic_DNA"/>
</dbReference>
<dbReference type="SUPFAM" id="SSF50475">
    <property type="entry name" value="FMN-binding split barrel"/>
    <property type="match status" value="1"/>
</dbReference>
<sequence length="197" mass="21238">MTPELFKHIMRHQAATVVLITTDGRDRAGLTATSLTSVSADPPLVLFCVARTASAWPALSVTDRIGIHLLGEDSQELARRFSTTGIDRFDHPAIGHDEGLTSVAGAVAWLECRVVDRIPAGDHHIVLVSPIRGGHRGHNSQEQRGPLLYHDRRYTTITEPKEGVKRGETPAYGTETGGSQPYITGRQESPAVGVSGC</sequence>
<dbReference type="RefSeq" id="WP_137977037.1">
    <property type="nucleotide sequence ID" value="NZ_BAAASO010000075.1"/>
</dbReference>
<dbReference type="Proteomes" id="UP000301309">
    <property type="component" value="Unassembled WGS sequence"/>
</dbReference>
<dbReference type="GO" id="GO:0042602">
    <property type="term" value="F:riboflavin reductase (NADPH) activity"/>
    <property type="evidence" value="ECO:0007669"/>
    <property type="project" value="TreeGrafter"/>
</dbReference>
<dbReference type="GO" id="GO:0010181">
    <property type="term" value="F:FMN binding"/>
    <property type="evidence" value="ECO:0007669"/>
    <property type="project" value="InterPro"/>
</dbReference>
<evidence type="ECO:0000259" key="3">
    <source>
        <dbReference type="SMART" id="SM00903"/>
    </source>
</evidence>
<dbReference type="InterPro" id="IPR012349">
    <property type="entry name" value="Split_barrel_FMN-bd"/>
</dbReference>
<name>A0A4D4KYH6_STRVO</name>
<dbReference type="PANTHER" id="PTHR30466">
    <property type="entry name" value="FLAVIN REDUCTASE"/>
    <property type="match status" value="1"/>
</dbReference>
<feature type="region of interest" description="Disordered" evidence="2">
    <location>
        <begin position="164"/>
        <end position="197"/>
    </location>
</feature>
<accession>A0A4D4KYH6</accession>
<dbReference type="GO" id="GO:0006208">
    <property type="term" value="P:pyrimidine nucleobase catabolic process"/>
    <property type="evidence" value="ECO:0007669"/>
    <property type="project" value="TreeGrafter"/>
</dbReference>
<dbReference type="InterPro" id="IPR050268">
    <property type="entry name" value="NADH-dep_flavin_reductase"/>
</dbReference>
<feature type="domain" description="Flavin reductase like" evidence="3">
    <location>
        <begin position="10"/>
        <end position="156"/>
    </location>
</feature>
<gene>
    <name evidence="4" type="ORF">SVIO_025290</name>
</gene>
<dbReference type="PANTHER" id="PTHR30466:SF1">
    <property type="entry name" value="FMN REDUCTASE (NADH) RUTF"/>
    <property type="match status" value="1"/>
</dbReference>
<dbReference type="InterPro" id="IPR002563">
    <property type="entry name" value="Flavin_Rdtase-like_dom"/>
</dbReference>
<keyword evidence="5" id="KW-1185">Reference proteome</keyword>
<evidence type="ECO:0000256" key="1">
    <source>
        <dbReference type="ARBA" id="ARBA00023002"/>
    </source>
</evidence>
<evidence type="ECO:0000313" key="5">
    <source>
        <dbReference type="Proteomes" id="UP000301309"/>
    </source>
</evidence>
<proteinExistence type="predicted"/>
<dbReference type="SMART" id="SM00903">
    <property type="entry name" value="Flavin_Reduct"/>
    <property type="match status" value="1"/>
</dbReference>
<dbReference type="Gene3D" id="2.30.110.10">
    <property type="entry name" value="Electron Transport, Fmn-binding Protein, Chain A"/>
    <property type="match status" value="1"/>
</dbReference>
<dbReference type="OrthoDB" id="8901155at2"/>
<keyword evidence="1" id="KW-0560">Oxidoreductase</keyword>